<dbReference type="InterPro" id="IPR003594">
    <property type="entry name" value="HATPase_dom"/>
</dbReference>
<dbReference type="Pfam" id="PF06580">
    <property type="entry name" value="His_kinase"/>
    <property type="match status" value="1"/>
</dbReference>
<keyword evidence="3" id="KW-0472">Membrane</keyword>
<evidence type="ECO:0000256" key="3">
    <source>
        <dbReference type="SAM" id="Phobius"/>
    </source>
</evidence>
<dbReference type="PROSITE" id="PS50109">
    <property type="entry name" value="HIS_KIN"/>
    <property type="match status" value="1"/>
</dbReference>
<proteinExistence type="predicted"/>
<feature type="transmembrane region" description="Helical" evidence="3">
    <location>
        <begin position="86"/>
        <end position="110"/>
    </location>
</feature>
<feature type="region of interest" description="Disordered" evidence="2">
    <location>
        <begin position="346"/>
        <end position="367"/>
    </location>
</feature>
<evidence type="ECO:0000259" key="4">
    <source>
        <dbReference type="PROSITE" id="PS50109"/>
    </source>
</evidence>
<keyword evidence="5" id="KW-0808">Transferase</keyword>
<sequence length="367" mass="39758">MSLKHPPLAAARLLTLGRQTLRAVLICTGVALFITVLQGGRGFWESLAYSNTIGLSCSVFIEAGRRTAARWVRQRRPDDEEARNDWPGWPLMAPVLLLATLAGYTTGVVLGNALTGYRLPLPWELGRQAGSAGTLTFSISIGVIATYLFWLRGRLAATQARAEAAQRLAAETQLKLMESQLEPHMLFNTLANLRALIGVDPAQAQAMLDRLIDFLRGTLQATRVERHALSVEFARLADYLALMQVRMGDRLGTTLDLPAELAELPVPPLLLQPLVENAIKHGLEPQRGPGQLTVRAWQADGQLHLQVRDTGRGLAAAGRDGTAAPGTGFGTQQVRERLQALFGGRASFRLSEPPEGGTSADLTLPLD</sequence>
<evidence type="ECO:0000313" key="6">
    <source>
        <dbReference type="Proteomes" id="UP001204851"/>
    </source>
</evidence>
<dbReference type="EMBL" id="JAMXMC010000002">
    <property type="protein sequence ID" value="MCO5976016.1"/>
    <property type="molecule type" value="Genomic_DNA"/>
</dbReference>
<dbReference type="SUPFAM" id="SSF55874">
    <property type="entry name" value="ATPase domain of HSP90 chaperone/DNA topoisomerase II/histidine kinase"/>
    <property type="match status" value="1"/>
</dbReference>
<dbReference type="PANTHER" id="PTHR34220:SF9">
    <property type="entry name" value="SIGNAL TRANSDUCTION HISTIDINE KINASE INTERNAL REGION DOMAIN-CONTAINING PROTEIN"/>
    <property type="match status" value="1"/>
</dbReference>
<name>A0ABT1BK78_9BURK</name>
<accession>A0ABT1BK78</accession>
<dbReference type="Pfam" id="PF02518">
    <property type="entry name" value="HATPase_c"/>
    <property type="match status" value="1"/>
</dbReference>
<evidence type="ECO:0000256" key="2">
    <source>
        <dbReference type="SAM" id="MobiDB-lite"/>
    </source>
</evidence>
<keyword evidence="5" id="KW-0418">Kinase</keyword>
<keyword evidence="3" id="KW-0812">Transmembrane</keyword>
<protein>
    <submittedName>
        <fullName evidence="5">Histidine kinase</fullName>
    </submittedName>
</protein>
<dbReference type="InterPro" id="IPR010559">
    <property type="entry name" value="Sig_transdc_His_kin_internal"/>
</dbReference>
<feature type="coiled-coil region" evidence="1">
    <location>
        <begin position="155"/>
        <end position="182"/>
    </location>
</feature>
<dbReference type="RefSeq" id="WP_252768490.1">
    <property type="nucleotide sequence ID" value="NZ_JAMXMC010000002.1"/>
</dbReference>
<keyword evidence="6" id="KW-1185">Reference proteome</keyword>
<organism evidence="5 6">
    <name type="scientific">Ideonella oryzae</name>
    <dbReference type="NCBI Taxonomy" id="2937441"/>
    <lineage>
        <taxon>Bacteria</taxon>
        <taxon>Pseudomonadati</taxon>
        <taxon>Pseudomonadota</taxon>
        <taxon>Betaproteobacteria</taxon>
        <taxon>Burkholderiales</taxon>
        <taxon>Sphaerotilaceae</taxon>
        <taxon>Ideonella</taxon>
    </lineage>
</organism>
<dbReference type="GO" id="GO:0016301">
    <property type="term" value="F:kinase activity"/>
    <property type="evidence" value="ECO:0007669"/>
    <property type="project" value="UniProtKB-KW"/>
</dbReference>
<comment type="caution">
    <text evidence="5">The sequence shown here is derived from an EMBL/GenBank/DDBJ whole genome shotgun (WGS) entry which is preliminary data.</text>
</comment>
<feature type="transmembrane region" description="Helical" evidence="3">
    <location>
        <begin position="130"/>
        <end position="151"/>
    </location>
</feature>
<evidence type="ECO:0000313" key="5">
    <source>
        <dbReference type="EMBL" id="MCO5976016.1"/>
    </source>
</evidence>
<feature type="domain" description="Histidine kinase" evidence="4">
    <location>
        <begin position="270"/>
        <end position="367"/>
    </location>
</feature>
<keyword evidence="1" id="KW-0175">Coiled coil</keyword>
<keyword evidence="3" id="KW-1133">Transmembrane helix</keyword>
<reference evidence="5 6" key="1">
    <citation type="submission" date="2022-06" db="EMBL/GenBank/DDBJ databases">
        <title>Ideonella sp. NS12-5 Genome sequencing and assembly.</title>
        <authorList>
            <person name="Jung Y."/>
        </authorList>
    </citation>
    <scope>NUCLEOTIDE SEQUENCE [LARGE SCALE GENOMIC DNA]</scope>
    <source>
        <strain evidence="5 6">NS12-5</strain>
    </source>
</reference>
<dbReference type="InterPro" id="IPR036890">
    <property type="entry name" value="HATPase_C_sf"/>
</dbReference>
<gene>
    <name evidence="5" type="ORF">M0L44_04645</name>
</gene>
<dbReference type="Gene3D" id="3.30.565.10">
    <property type="entry name" value="Histidine kinase-like ATPase, C-terminal domain"/>
    <property type="match status" value="1"/>
</dbReference>
<dbReference type="InterPro" id="IPR005467">
    <property type="entry name" value="His_kinase_dom"/>
</dbReference>
<evidence type="ECO:0000256" key="1">
    <source>
        <dbReference type="SAM" id="Coils"/>
    </source>
</evidence>
<feature type="transmembrane region" description="Helical" evidence="3">
    <location>
        <begin position="21"/>
        <end position="40"/>
    </location>
</feature>
<dbReference type="InterPro" id="IPR050640">
    <property type="entry name" value="Bact_2-comp_sensor_kinase"/>
</dbReference>
<dbReference type="Proteomes" id="UP001204851">
    <property type="component" value="Unassembled WGS sequence"/>
</dbReference>
<dbReference type="PANTHER" id="PTHR34220">
    <property type="entry name" value="SENSOR HISTIDINE KINASE YPDA"/>
    <property type="match status" value="1"/>
</dbReference>